<sequence>METFEFPKIHSFPPLYTKQPNATVLQQQLDSWCSIILSYCEYYKVSTISTTGTIVYSQFEELKIDTLPPIFENKQINRAVDDEFKSDIIKHLIHKLNKAEYINTKIPDQGILVYWKSLADWATILYDFVENSGQLGTVLTIYELTKSEDSGLPESLKNLDYNLLVKVLKNILIKQGKAQILMQEGTDQIGGVKIV</sequence>
<gene>
    <name evidence="1" type="ORF">CLIB1444_01S00364</name>
</gene>
<dbReference type="EMBL" id="CALSDN010000001">
    <property type="protein sequence ID" value="CAH6718155.1"/>
    <property type="molecule type" value="Genomic_DNA"/>
</dbReference>
<keyword evidence="2" id="KW-1185">Reference proteome</keyword>
<comment type="caution">
    <text evidence="1">The sequence shown here is derived from an EMBL/GenBank/DDBJ whole genome shotgun (WGS) entry which is preliminary data.</text>
</comment>
<name>A0ACA9Y051_9ASCO</name>
<proteinExistence type="predicted"/>
<reference evidence="1" key="1">
    <citation type="submission" date="2022-06" db="EMBL/GenBank/DDBJ databases">
        <authorList>
            <person name="Legras J.-L."/>
            <person name="Devillers H."/>
            <person name="Grondin C."/>
        </authorList>
    </citation>
    <scope>NUCLEOTIDE SEQUENCE</scope>
    <source>
        <strain evidence="1">CLIB 1444</strain>
    </source>
</reference>
<evidence type="ECO:0000313" key="2">
    <source>
        <dbReference type="Proteomes" id="UP001152531"/>
    </source>
</evidence>
<dbReference type="Proteomes" id="UP001152531">
    <property type="component" value="Unassembled WGS sequence"/>
</dbReference>
<protein>
    <submittedName>
        <fullName evidence="1">Vacuolar protein-sorting-associated protein 25</fullName>
    </submittedName>
</protein>
<evidence type="ECO:0000313" key="1">
    <source>
        <dbReference type="EMBL" id="CAH6718155.1"/>
    </source>
</evidence>
<organism evidence="1 2">
    <name type="scientific">[Candida] jaroonii</name>
    <dbReference type="NCBI Taxonomy" id="467808"/>
    <lineage>
        <taxon>Eukaryota</taxon>
        <taxon>Fungi</taxon>
        <taxon>Dikarya</taxon>
        <taxon>Ascomycota</taxon>
        <taxon>Saccharomycotina</taxon>
        <taxon>Pichiomycetes</taxon>
        <taxon>Debaryomycetaceae</taxon>
        <taxon>Yamadazyma</taxon>
    </lineage>
</organism>
<accession>A0ACA9Y051</accession>